<gene>
    <name evidence="1" type="ORF">SAMN02745728_00397</name>
</gene>
<dbReference type="AlphaFoldDB" id="A0A1M7S0S0"/>
<keyword evidence="2" id="KW-1185">Reference proteome</keyword>
<protein>
    <submittedName>
        <fullName evidence="1">Uncharacterized protein</fullName>
    </submittedName>
</protein>
<dbReference type="STRING" id="1121455.SAMN02745728_00397"/>
<evidence type="ECO:0000313" key="2">
    <source>
        <dbReference type="Proteomes" id="UP000186469"/>
    </source>
</evidence>
<sequence>MSNDLLTYKELAFLLKLSPGTVRNIWRQFPYVPITPNAQEKPNLRGVRFILEDVLEHCKQQKQVNYYGNTHNTNSNRNKVHSLLQVSRETDQQKIYPQAGSNSMGSGREKTVKRTGGKTNRFDVFANN</sequence>
<reference evidence="1 2" key="1">
    <citation type="submission" date="2016-12" db="EMBL/GenBank/DDBJ databases">
        <authorList>
            <person name="Song W.-J."/>
            <person name="Kurnit D.M."/>
        </authorList>
    </citation>
    <scope>NUCLEOTIDE SEQUENCE [LARGE SCALE GENOMIC DNA]</scope>
    <source>
        <strain evidence="1 2">DSM 11393</strain>
    </source>
</reference>
<dbReference type="Proteomes" id="UP000186469">
    <property type="component" value="Unassembled WGS sequence"/>
</dbReference>
<accession>A0A1M7S0S0</accession>
<dbReference type="EMBL" id="FRDI01000002">
    <property type="protein sequence ID" value="SHN51922.1"/>
    <property type="molecule type" value="Genomic_DNA"/>
</dbReference>
<dbReference type="RefSeq" id="WP_072695962.1">
    <property type="nucleotide sequence ID" value="NZ_FRDI01000002.1"/>
</dbReference>
<evidence type="ECO:0000313" key="1">
    <source>
        <dbReference type="EMBL" id="SHN51922.1"/>
    </source>
</evidence>
<proteinExistence type="predicted"/>
<name>A0A1M7S0S0_9BACT</name>
<organism evidence="1 2">
    <name type="scientific">Desulfovibrio litoralis DSM 11393</name>
    <dbReference type="NCBI Taxonomy" id="1121455"/>
    <lineage>
        <taxon>Bacteria</taxon>
        <taxon>Pseudomonadati</taxon>
        <taxon>Thermodesulfobacteriota</taxon>
        <taxon>Desulfovibrionia</taxon>
        <taxon>Desulfovibrionales</taxon>
        <taxon>Desulfovibrionaceae</taxon>
        <taxon>Desulfovibrio</taxon>
    </lineage>
</organism>